<accession>A0A9N9BG86</accession>
<organism evidence="1 2">
    <name type="scientific">Paraglomus brasilianum</name>
    <dbReference type="NCBI Taxonomy" id="144538"/>
    <lineage>
        <taxon>Eukaryota</taxon>
        <taxon>Fungi</taxon>
        <taxon>Fungi incertae sedis</taxon>
        <taxon>Mucoromycota</taxon>
        <taxon>Glomeromycotina</taxon>
        <taxon>Glomeromycetes</taxon>
        <taxon>Paraglomerales</taxon>
        <taxon>Paraglomeraceae</taxon>
        <taxon>Paraglomus</taxon>
    </lineage>
</organism>
<sequence length="287" mass="33273">MDDTIVGPAISNKPYFILSTPIVPEELARSSARLLTTVNAQPKLTQAFRLEVKFLEDRAEFKICLDRVLWYDVYLRIKPLAEAVKLRGNNYVVLLRREPIRELLLLPCPKGDKMDRNHFDNETLVQQSEFWKDLLKQKQRLKFHTIAVNYGRWETAQSRDRYAQTCHAHIHLLFDSNAWEEVKSMVSHEMISNLNARNYPGPNYLLKDCMELEQQRLQLAEHQYMSTGITKISETVENGNKTLIKLSETVENLSETVDSGNKYLIEAITSLTGAIKDFKKSNDQERN</sequence>
<gene>
    <name evidence="1" type="ORF">PBRASI_LOCUS5686</name>
</gene>
<name>A0A9N9BG86_9GLOM</name>
<proteinExistence type="predicted"/>
<dbReference type="AlphaFoldDB" id="A0A9N9BG86"/>
<comment type="caution">
    <text evidence="1">The sequence shown here is derived from an EMBL/GenBank/DDBJ whole genome shotgun (WGS) entry which is preliminary data.</text>
</comment>
<keyword evidence="2" id="KW-1185">Reference proteome</keyword>
<protein>
    <submittedName>
        <fullName evidence="1">11320_t:CDS:1</fullName>
    </submittedName>
</protein>
<evidence type="ECO:0000313" key="2">
    <source>
        <dbReference type="Proteomes" id="UP000789739"/>
    </source>
</evidence>
<evidence type="ECO:0000313" key="1">
    <source>
        <dbReference type="EMBL" id="CAG8562913.1"/>
    </source>
</evidence>
<dbReference type="Proteomes" id="UP000789739">
    <property type="component" value="Unassembled WGS sequence"/>
</dbReference>
<dbReference type="EMBL" id="CAJVPI010000688">
    <property type="protein sequence ID" value="CAG8562913.1"/>
    <property type="molecule type" value="Genomic_DNA"/>
</dbReference>
<dbReference type="OrthoDB" id="2412688at2759"/>
<reference evidence="1" key="1">
    <citation type="submission" date="2021-06" db="EMBL/GenBank/DDBJ databases">
        <authorList>
            <person name="Kallberg Y."/>
            <person name="Tangrot J."/>
            <person name="Rosling A."/>
        </authorList>
    </citation>
    <scope>NUCLEOTIDE SEQUENCE</scope>
    <source>
        <strain evidence="1">BR232B</strain>
    </source>
</reference>